<evidence type="ECO:0000313" key="3">
    <source>
        <dbReference type="Proteomes" id="UP000468531"/>
    </source>
</evidence>
<dbReference type="Pfam" id="PF07883">
    <property type="entry name" value="Cupin_2"/>
    <property type="match status" value="1"/>
</dbReference>
<dbReference type="RefSeq" id="WP_163162264.1">
    <property type="nucleotide sequence ID" value="NZ_VKHP01000330.1"/>
</dbReference>
<dbReference type="InterPro" id="IPR013096">
    <property type="entry name" value="Cupin_2"/>
</dbReference>
<dbReference type="EMBL" id="VKHP01000330">
    <property type="protein sequence ID" value="NEV02268.1"/>
    <property type="molecule type" value="Genomic_DNA"/>
</dbReference>
<evidence type="ECO:0000313" key="2">
    <source>
        <dbReference type="EMBL" id="NEV02268.1"/>
    </source>
</evidence>
<name>A0A6P1BUQ9_9BRAD</name>
<keyword evidence="3" id="KW-1185">Reference proteome</keyword>
<dbReference type="Gene3D" id="2.60.120.10">
    <property type="entry name" value="Jelly Rolls"/>
    <property type="match status" value="1"/>
</dbReference>
<dbReference type="Proteomes" id="UP000468531">
    <property type="component" value="Unassembled WGS sequence"/>
</dbReference>
<reference evidence="2 3" key="1">
    <citation type="journal article" date="2020" name="Arch. Microbiol.">
        <title>Bradyrhizobium uaiense sp. nov., a new highly efficient cowpea symbiont.</title>
        <authorList>
            <person name="Cabral Michel D."/>
            <person name="Azarias Guimaraes A."/>
            <person name="Martins da Costa E."/>
            <person name="Soares de Carvalho T."/>
            <person name="Balsanelli E."/>
            <person name="Willems A."/>
            <person name="Maltempi de Souza E."/>
            <person name="de Souza Moreira F.M."/>
        </authorList>
    </citation>
    <scope>NUCLEOTIDE SEQUENCE [LARGE SCALE GENOMIC DNA]</scope>
    <source>
        <strain evidence="2 3">UFLA 03-164</strain>
    </source>
</reference>
<protein>
    <submittedName>
        <fullName evidence="2">Cupin domain-containing protein</fullName>
    </submittedName>
</protein>
<dbReference type="SUPFAM" id="SSF51182">
    <property type="entry name" value="RmlC-like cupins"/>
    <property type="match status" value="1"/>
</dbReference>
<gene>
    <name evidence="2" type="ORF">FNJ47_42735</name>
</gene>
<feature type="domain" description="Cupin type-2" evidence="1">
    <location>
        <begin position="2"/>
        <end position="49"/>
    </location>
</feature>
<comment type="caution">
    <text evidence="2">The sequence shown here is derived from an EMBL/GenBank/DDBJ whole genome shotgun (WGS) entry which is preliminary data.</text>
</comment>
<dbReference type="AlphaFoldDB" id="A0A6P1BUQ9"/>
<dbReference type="InterPro" id="IPR011051">
    <property type="entry name" value="RmlC_Cupin_sf"/>
</dbReference>
<evidence type="ECO:0000259" key="1">
    <source>
        <dbReference type="Pfam" id="PF07883"/>
    </source>
</evidence>
<proteinExistence type="predicted"/>
<dbReference type="InterPro" id="IPR014710">
    <property type="entry name" value="RmlC-like_jellyroll"/>
</dbReference>
<organism evidence="2 3">
    <name type="scientific">Bradyrhizobium uaiense</name>
    <dbReference type="NCBI Taxonomy" id="2594946"/>
    <lineage>
        <taxon>Bacteria</taxon>
        <taxon>Pseudomonadati</taxon>
        <taxon>Pseudomonadota</taxon>
        <taxon>Alphaproteobacteria</taxon>
        <taxon>Hyphomicrobiales</taxon>
        <taxon>Nitrobacteraceae</taxon>
        <taxon>Bradyrhizobium</taxon>
    </lineage>
</organism>
<sequence length="52" mass="5879">MLYVISGRIEVKFVDRSIAMSAGDYLQFPGYLVHHVRRMGANAIVLIVISRD</sequence>
<accession>A0A6P1BUQ9</accession>